<accession>A0A4V2F1L7</accession>
<dbReference type="OrthoDB" id="621114at2"/>
<organism evidence="5 6">
    <name type="scientific">Pseudobacter ginsenosidimutans</name>
    <dbReference type="NCBI Taxonomy" id="661488"/>
    <lineage>
        <taxon>Bacteria</taxon>
        <taxon>Pseudomonadati</taxon>
        <taxon>Bacteroidota</taxon>
        <taxon>Chitinophagia</taxon>
        <taxon>Chitinophagales</taxon>
        <taxon>Chitinophagaceae</taxon>
        <taxon>Pseudobacter</taxon>
    </lineage>
</organism>
<feature type="domain" description="DUF5126" evidence="4">
    <location>
        <begin position="130"/>
        <end position="232"/>
    </location>
</feature>
<feature type="chain" id="PRO_5020823060" evidence="1">
    <location>
        <begin position="24"/>
        <end position="419"/>
    </location>
</feature>
<dbReference type="InterPro" id="IPR033431">
    <property type="entry name" value="DUF5126"/>
</dbReference>
<dbReference type="PROSITE" id="PS51257">
    <property type="entry name" value="PROKAR_LIPOPROTEIN"/>
    <property type="match status" value="1"/>
</dbReference>
<dbReference type="Pfam" id="PF16323">
    <property type="entry name" value="DUF4959"/>
    <property type="match status" value="1"/>
</dbReference>
<protein>
    <submittedName>
        <fullName evidence="5">Uncharacterized protein DUF5126</fullName>
    </submittedName>
</protein>
<dbReference type="InterPro" id="IPR032164">
    <property type="entry name" value="DUF5000"/>
</dbReference>
<evidence type="ECO:0000259" key="2">
    <source>
        <dbReference type="Pfam" id="PF16323"/>
    </source>
</evidence>
<gene>
    <name evidence="5" type="ORF">EV199_0060</name>
</gene>
<dbReference type="InterPro" id="IPR032527">
    <property type="entry name" value="DUF4959"/>
</dbReference>
<evidence type="ECO:0000256" key="1">
    <source>
        <dbReference type="SAM" id="SignalP"/>
    </source>
</evidence>
<feature type="domain" description="DUF4959" evidence="2">
    <location>
        <begin position="23"/>
        <end position="128"/>
    </location>
</feature>
<dbReference type="AlphaFoldDB" id="A0A4V2F1L7"/>
<dbReference type="Proteomes" id="UP000293874">
    <property type="component" value="Unassembled WGS sequence"/>
</dbReference>
<dbReference type="Pfam" id="PF17166">
    <property type="entry name" value="DUF5126"/>
    <property type="match status" value="1"/>
</dbReference>
<dbReference type="Gene3D" id="2.60.120.260">
    <property type="entry name" value="Galactose-binding domain-like"/>
    <property type="match status" value="1"/>
</dbReference>
<dbReference type="RefSeq" id="WP_158643907.1">
    <property type="nucleotide sequence ID" value="NZ_CP042431.1"/>
</dbReference>
<evidence type="ECO:0000313" key="5">
    <source>
        <dbReference type="EMBL" id="RZS74216.1"/>
    </source>
</evidence>
<keyword evidence="1" id="KW-0732">Signal</keyword>
<evidence type="ECO:0000259" key="3">
    <source>
        <dbReference type="Pfam" id="PF16391"/>
    </source>
</evidence>
<comment type="caution">
    <text evidence="5">The sequence shown here is derived from an EMBL/GenBank/DDBJ whole genome shotgun (WGS) entry which is preliminary data.</text>
</comment>
<keyword evidence="6" id="KW-1185">Reference proteome</keyword>
<reference evidence="5 6" key="1">
    <citation type="submission" date="2019-02" db="EMBL/GenBank/DDBJ databases">
        <title>Genomic Encyclopedia of Type Strains, Phase IV (KMG-IV): sequencing the most valuable type-strain genomes for metagenomic binning, comparative biology and taxonomic classification.</title>
        <authorList>
            <person name="Goeker M."/>
        </authorList>
    </citation>
    <scope>NUCLEOTIDE SEQUENCE [LARGE SCALE GENOMIC DNA]</scope>
    <source>
        <strain evidence="5 6">DSM 18116</strain>
    </source>
</reference>
<proteinExistence type="predicted"/>
<name>A0A4V2F1L7_9BACT</name>
<evidence type="ECO:0000313" key="6">
    <source>
        <dbReference type="Proteomes" id="UP000293874"/>
    </source>
</evidence>
<feature type="signal peptide" evidence="1">
    <location>
        <begin position="1"/>
        <end position="23"/>
    </location>
</feature>
<dbReference type="EMBL" id="SGXA01000001">
    <property type="protein sequence ID" value="RZS74216.1"/>
    <property type="molecule type" value="Genomic_DNA"/>
</dbReference>
<evidence type="ECO:0000259" key="4">
    <source>
        <dbReference type="Pfam" id="PF17166"/>
    </source>
</evidence>
<dbReference type="Pfam" id="PF16391">
    <property type="entry name" value="DUF5000"/>
    <property type="match status" value="1"/>
</dbReference>
<sequence length="419" mass="46987">MTTRYKKYLALLVPATIAFVMFACSKVDEYKDIVSGDKTKPGTVSNIKVENGPGRAIITYDLPNSENILYVQATYKINDKVSRQTKSSYYSDTIHVSGFAKKQEYTVTLQTVSRANVVSDPVEVKVNPDTPPYLMAFPTISTQPDFGGININIENPAKADIGVVTIMKDRITNQFEIVNQRFTKLEDIAYSLRGYDTVNLEFGIYITDDWDNVSDTLFTTVKPIFERQMDKSKFGRYVLPTDAKTGFGWEIENMWNGNTGSPGYHTEQPIQPLVWPAVVTFDMGQAAKLSRYTIWNRGIDGSGNWLWQAGAPVTWTLWGRETNPVDETLPNGPGAPGVGQTSPNGWINLGTFKLPAKPSGLPNPAYSNSDLEFWNAGFSYNFNLELPKIRYIRFQCQEIASGTNNFFNIAELTFWGDPR</sequence>
<feature type="domain" description="DUF5000" evidence="3">
    <location>
        <begin position="258"/>
        <end position="416"/>
    </location>
</feature>